<comment type="caution">
    <text evidence="1">The sequence shown here is derived from an EMBL/GenBank/DDBJ whole genome shotgun (WGS) entry which is preliminary data.</text>
</comment>
<reference evidence="1 2" key="1">
    <citation type="submission" date="2024-01" db="EMBL/GenBank/DDBJ databases">
        <title>The complete chloroplast genome sequence of Lithospermum erythrorhizon: insights into the phylogenetic relationship among Boraginaceae species and the maternal lineages of purple gromwells.</title>
        <authorList>
            <person name="Okada T."/>
            <person name="Watanabe K."/>
        </authorList>
    </citation>
    <scope>NUCLEOTIDE SEQUENCE [LARGE SCALE GENOMIC DNA]</scope>
</reference>
<dbReference type="AlphaFoldDB" id="A0AAV3RG48"/>
<organism evidence="1 2">
    <name type="scientific">Lithospermum erythrorhizon</name>
    <name type="common">Purple gromwell</name>
    <name type="synonym">Lithospermum officinale var. erythrorhizon</name>
    <dbReference type="NCBI Taxonomy" id="34254"/>
    <lineage>
        <taxon>Eukaryota</taxon>
        <taxon>Viridiplantae</taxon>
        <taxon>Streptophyta</taxon>
        <taxon>Embryophyta</taxon>
        <taxon>Tracheophyta</taxon>
        <taxon>Spermatophyta</taxon>
        <taxon>Magnoliopsida</taxon>
        <taxon>eudicotyledons</taxon>
        <taxon>Gunneridae</taxon>
        <taxon>Pentapetalae</taxon>
        <taxon>asterids</taxon>
        <taxon>lamiids</taxon>
        <taxon>Boraginales</taxon>
        <taxon>Boraginaceae</taxon>
        <taxon>Boraginoideae</taxon>
        <taxon>Lithospermeae</taxon>
        <taxon>Lithospermum</taxon>
    </lineage>
</organism>
<sequence length="101" mass="10856">MNNHQPLAAPALVAPVASTQAFSKEQMEFLCKMFNQSTMNSTEQGNATCSMAHSGNISQPLTSWIIDFGASDHMTDDSSTFSYEPNSNSCGVRLANGGNYN</sequence>
<evidence type="ECO:0000313" key="1">
    <source>
        <dbReference type="EMBL" id="GAA0174671.1"/>
    </source>
</evidence>
<gene>
    <name evidence="1" type="ORF">LIER_28009</name>
</gene>
<keyword evidence="2" id="KW-1185">Reference proteome</keyword>
<protein>
    <submittedName>
        <fullName evidence="1">Uncharacterized protein</fullName>
    </submittedName>
</protein>
<accession>A0AAV3RG48</accession>
<evidence type="ECO:0000313" key="2">
    <source>
        <dbReference type="Proteomes" id="UP001454036"/>
    </source>
</evidence>
<dbReference type="EMBL" id="BAABME010009170">
    <property type="protein sequence ID" value="GAA0174671.1"/>
    <property type="molecule type" value="Genomic_DNA"/>
</dbReference>
<proteinExistence type="predicted"/>
<name>A0AAV3RG48_LITER</name>
<dbReference type="Proteomes" id="UP001454036">
    <property type="component" value="Unassembled WGS sequence"/>
</dbReference>